<keyword evidence="4" id="KW-1185">Reference proteome</keyword>
<comment type="caution">
    <text evidence="3">The sequence shown here is derived from an EMBL/GenBank/DDBJ whole genome shotgun (WGS) entry which is preliminary data.</text>
</comment>
<organism evidence="3 4">
    <name type="scientific">Cymbomonas tetramitiformis</name>
    <dbReference type="NCBI Taxonomy" id="36881"/>
    <lineage>
        <taxon>Eukaryota</taxon>
        <taxon>Viridiplantae</taxon>
        <taxon>Chlorophyta</taxon>
        <taxon>Pyramimonadophyceae</taxon>
        <taxon>Pyramimonadales</taxon>
        <taxon>Pyramimonadaceae</taxon>
        <taxon>Cymbomonas</taxon>
    </lineage>
</organism>
<name>A0AAE0F439_9CHLO</name>
<evidence type="ECO:0000256" key="1">
    <source>
        <dbReference type="SAM" id="MobiDB-lite"/>
    </source>
</evidence>
<feature type="region of interest" description="Disordered" evidence="1">
    <location>
        <begin position="284"/>
        <end position="383"/>
    </location>
</feature>
<dbReference type="InterPro" id="IPR036047">
    <property type="entry name" value="F-box-like_dom_sf"/>
</dbReference>
<dbReference type="PROSITE" id="PS50127">
    <property type="entry name" value="UBC_2"/>
    <property type="match status" value="1"/>
</dbReference>
<feature type="compositionally biased region" description="Low complexity" evidence="1">
    <location>
        <begin position="299"/>
        <end position="316"/>
    </location>
</feature>
<evidence type="ECO:0000313" key="4">
    <source>
        <dbReference type="Proteomes" id="UP001190700"/>
    </source>
</evidence>
<dbReference type="InterPro" id="IPR003325">
    <property type="entry name" value="TerD"/>
</dbReference>
<dbReference type="SMART" id="SM00212">
    <property type="entry name" value="UBCc"/>
    <property type="match status" value="1"/>
</dbReference>
<sequence>MAKDVVALKRILKDLQEVLENPVKNVVAAPLQDNLFCWHGNVRGSEGALEGVVIHFSLTFQNTYPDVQPAIHLMSPVPHPNVRRALSDGPGPARWTLALWDCIPSFKGWTSCYTVLSILVQLQAFLLQEDLQYNTSVISTESAIERARTVKCSCGHEGAGGVHPKLCSLNSMPPRRKKVYLCNPVATKPRQKQQPPAGLPKPAAAATTAAAVSPAPAAGAVSLLPAAVAAFGEGAGLEWTTVQHKHGKKGPGYSEVPPPPEPVPVSVSVGNHFAVLEAEEAVTTDLPASSSTLPAPGKLGTSLAPGAAATAPSATPVSSQKGAKKRLARSKKRQLAATTAKQAVVASVSPQPGPSKPTAEPQPDTWQAVHSKKPAGGASLDEPQIQQATEPQNIRDVTHASVDVTQLSHKELIGRLYQSHEAMSDAPGPLPTETASSGITAEQVAATGTFAGLDQESLHGVLSLLDLPELGALASTCRGLRAACEDGLVWKSLLERMYPCSFVGGASLKHWKHAFLLEHNNIVDELRCFHTKNTHEEDVLGFPVRYTVNPVKKTADYIEACPELLSLGAFRNAGVRRDVHNETFQQLLPLFLTQDHFASGRRHLERTVAHLAAPDQGASFRPTMLLDVISRVLNTAVVLLVDQGVSASEKALDCYCMVHRLLLGAIEHYGLGNEVRRRVVHFNTKPEMREKAECPSLGDWMPLIGVDSQGPADGHAAWLAVARSLIGEILDRQILWICKHDPELAQCLRKSPQNTDADMKLLQGAFQASKVSLRLVMFHVGFLRLVACPQSAEAHDILYGRPSLALKRQFQAYVKAVITVDTFPAFFSIVGLQVPSPAHLTSLLRHSWDRSLKKGYHRRNMDFSRVHSSGVSKILLKGQSFTAPPNLKRVVMQEHWQWTGSGTKFLDASCLVFDWQGNFIANVDYASLSWQSIRHSGDIIEDGKGTHTIHVDLSALPKTVKALYFTMSGWSGATLAEFRLPYVSLSEEEGMELCQYNFEKTPDANRKRAIVMCSLTRGSVGSSWTCAAVGEVCMGCAGDYDPMVNFIKRLR</sequence>
<dbReference type="SUPFAM" id="SSF81383">
    <property type="entry name" value="F-box domain"/>
    <property type="match status" value="1"/>
</dbReference>
<accession>A0AAE0F439</accession>
<dbReference type="Pfam" id="PF00179">
    <property type="entry name" value="UQ_con"/>
    <property type="match status" value="1"/>
</dbReference>
<dbReference type="EMBL" id="LGRX02026594">
    <property type="protein sequence ID" value="KAK3250627.1"/>
    <property type="molecule type" value="Genomic_DNA"/>
</dbReference>
<dbReference type="InterPro" id="IPR051324">
    <property type="entry name" value="Stress/Tellurium_Resist"/>
</dbReference>
<protein>
    <recommendedName>
        <fullName evidence="2">UBC core domain-containing protein</fullName>
    </recommendedName>
</protein>
<dbReference type="Pfam" id="PF02342">
    <property type="entry name" value="TerD"/>
    <property type="match status" value="1"/>
</dbReference>
<dbReference type="Gene3D" id="3.10.110.10">
    <property type="entry name" value="Ubiquitin Conjugating Enzyme"/>
    <property type="match status" value="1"/>
</dbReference>
<dbReference type="InterPro" id="IPR000608">
    <property type="entry name" value="UBC"/>
</dbReference>
<dbReference type="Proteomes" id="UP001190700">
    <property type="component" value="Unassembled WGS sequence"/>
</dbReference>
<dbReference type="CDD" id="cd23955">
    <property type="entry name" value="UBCc_invertebrate"/>
    <property type="match status" value="1"/>
</dbReference>
<dbReference type="CDD" id="cd06974">
    <property type="entry name" value="TerD_like"/>
    <property type="match status" value="1"/>
</dbReference>
<dbReference type="PANTHER" id="PTHR32097:SF17">
    <property type="entry name" value="CAMP-BINDING PROTEIN 1-RELATED"/>
    <property type="match status" value="1"/>
</dbReference>
<dbReference type="Gene3D" id="2.60.60.30">
    <property type="entry name" value="sav2460 like domains"/>
    <property type="match status" value="1"/>
</dbReference>
<dbReference type="AlphaFoldDB" id="A0AAE0F439"/>
<proteinExistence type="predicted"/>
<dbReference type="Gene3D" id="1.20.1280.50">
    <property type="match status" value="1"/>
</dbReference>
<dbReference type="SUPFAM" id="SSF54495">
    <property type="entry name" value="UBC-like"/>
    <property type="match status" value="1"/>
</dbReference>
<evidence type="ECO:0000259" key="2">
    <source>
        <dbReference type="PROSITE" id="PS50127"/>
    </source>
</evidence>
<evidence type="ECO:0000313" key="3">
    <source>
        <dbReference type="EMBL" id="KAK3250627.1"/>
    </source>
</evidence>
<dbReference type="PANTHER" id="PTHR32097">
    <property type="entry name" value="CAMP-BINDING PROTEIN 1-RELATED"/>
    <property type="match status" value="1"/>
</dbReference>
<reference evidence="3 4" key="1">
    <citation type="journal article" date="2015" name="Genome Biol. Evol.">
        <title>Comparative Genomics of a Bacterivorous Green Alga Reveals Evolutionary Causalities and Consequences of Phago-Mixotrophic Mode of Nutrition.</title>
        <authorList>
            <person name="Burns J.A."/>
            <person name="Paasch A."/>
            <person name="Narechania A."/>
            <person name="Kim E."/>
        </authorList>
    </citation>
    <scope>NUCLEOTIDE SEQUENCE [LARGE SCALE GENOMIC DNA]</scope>
    <source>
        <strain evidence="3 4">PLY_AMNH</strain>
    </source>
</reference>
<dbReference type="InterPro" id="IPR016135">
    <property type="entry name" value="UBQ-conjugating_enzyme/RWD"/>
</dbReference>
<feature type="compositionally biased region" description="Basic residues" evidence="1">
    <location>
        <begin position="322"/>
        <end position="334"/>
    </location>
</feature>
<feature type="domain" description="UBC core" evidence="2">
    <location>
        <begin position="6"/>
        <end position="172"/>
    </location>
</feature>
<gene>
    <name evidence="3" type="ORF">CYMTET_40003</name>
</gene>